<dbReference type="GO" id="GO:0071949">
    <property type="term" value="F:FAD binding"/>
    <property type="evidence" value="ECO:0007669"/>
    <property type="project" value="TreeGrafter"/>
</dbReference>
<dbReference type="PANTHER" id="PTHR10632:SF2">
    <property type="entry name" value="SULFIDE:QUINONE OXIDOREDUCTASE, MITOCHONDRIAL"/>
    <property type="match status" value="1"/>
</dbReference>
<dbReference type="Gene3D" id="3.50.50.60">
    <property type="entry name" value="FAD/NAD(P)-binding domain"/>
    <property type="match status" value="2"/>
</dbReference>
<protein>
    <submittedName>
        <fullName evidence="2">Pyridine nucleotide-disulfide oxidoreductase</fullName>
    </submittedName>
</protein>
<name>A0A432XA10_9GAMM</name>
<dbReference type="Pfam" id="PF07992">
    <property type="entry name" value="Pyr_redox_2"/>
    <property type="match status" value="1"/>
</dbReference>
<dbReference type="GO" id="GO:0070221">
    <property type="term" value="P:sulfide oxidation, using sulfide:quinone oxidoreductase"/>
    <property type="evidence" value="ECO:0007669"/>
    <property type="project" value="TreeGrafter"/>
</dbReference>
<dbReference type="EMBL" id="PIPQ01000001">
    <property type="protein sequence ID" value="RUO44253.1"/>
    <property type="molecule type" value="Genomic_DNA"/>
</dbReference>
<dbReference type="SUPFAM" id="SSF51905">
    <property type="entry name" value="FAD/NAD(P)-binding domain"/>
    <property type="match status" value="1"/>
</dbReference>
<evidence type="ECO:0000313" key="2">
    <source>
        <dbReference type="EMBL" id="RUO44253.1"/>
    </source>
</evidence>
<sequence length="443" mass="48443">MSKKNLLQNSERRHFIKLMAAGAGITAAGIGAMTAFTADAIETKSKIVIVGAGAAGISIANRLARETNGADITIIDRRERHTYQPGLTLVATGIWQAEKVTDTNSHFLPKNITWLKESVIDFSPVSNEVVTDLGKRVHYDYLVVTTGLQLDFEAIEGMHPGVIGQHGIACVYDSTEHATASWQAIDTFTETGGIGVFTRPPGQLKCAGAPLKIAMLTEHLLREKGNREQAELMYTAPAGGLFSQPDVNTFLKEHLPGRGFDVHWHSQLKAIDAEARRATFLTEQGLKQIDYDFIHVVPPMRAPDALKNSELAAQQGPFAAAGWLEVNKYSLQHVRFANVFGAGDCVGTPIGKTAASVKAQVPVVVRNLLQVIQGQAPDAVYNGYTSCPLVTEKGEAMLVEFDYELNMVPSFGFINPLKRHWVPWLMKDYMLQGAYNAMLRGRV</sequence>
<dbReference type="GO" id="GO:0070224">
    <property type="term" value="F:sulfide:quinone oxidoreductase activity"/>
    <property type="evidence" value="ECO:0007669"/>
    <property type="project" value="TreeGrafter"/>
</dbReference>
<keyword evidence="3" id="KW-1185">Reference proteome</keyword>
<dbReference type="InterPro" id="IPR015904">
    <property type="entry name" value="Sulphide_quinone_reductase"/>
</dbReference>
<dbReference type="AlphaFoldDB" id="A0A432XA10"/>
<feature type="domain" description="FAD/NAD(P)-binding" evidence="1">
    <location>
        <begin position="46"/>
        <end position="162"/>
    </location>
</feature>
<dbReference type="OrthoDB" id="9802771at2"/>
<dbReference type="PANTHER" id="PTHR10632">
    <property type="entry name" value="SULFIDE:QUINONE OXIDOREDUCTASE"/>
    <property type="match status" value="1"/>
</dbReference>
<proteinExistence type="predicted"/>
<gene>
    <name evidence="2" type="ORF">CWE15_03535</name>
</gene>
<comment type="caution">
    <text evidence="2">The sequence shown here is derived from an EMBL/GenBank/DDBJ whole genome shotgun (WGS) entry which is preliminary data.</text>
</comment>
<dbReference type="InterPro" id="IPR036188">
    <property type="entry name" value="FAD/NAD-bd_sf"/>
</dbReference>
<organism evidence="2 3">
    <name type="scientific">Aliidiomarina taiwanensis</name>
    <dbReference type="NCBI Taxonomy" id="946228"/>
    <lineage>
        <taxon>Bacteria</taxon>
        <taxon>Pseudomonadati</taxon>
        <taxon>Pseudomonadota</taxon>
        <taxon>Gammaproteobacteria</taxon>
        <taxon>Alteromonadales</taxon>
        <taxon>Idiomarinaceae</taxon>
        <taxon>Aliidiomarina</taxon>
    </lineage>
</organism>
<dbReference type="RefSeq" id="WP_126756655.1">
    <property type="nucleotide sequence ID" value="NZ_PIPQ01000001.1"/>
</dbReference>
<evidence type="ECO:0000259" key="1">
    <source>
        <dbReference type="Pfam" id="PF07992"/>
    </source>
</evidence>
<reference evidence="2 3" key="1">
    <citation type="journal article" date="2011" name="Front. Microbiol.">
        <title>Genomic signatures of strain selection and enhancement in Bacillus atrophaeus var. globigii, a historical biowarfare simulant.</title>
        <authorList>
            <person name="Gibbons H.S."/>
            <person name="Broomall S.M."/>
            <person name="McNew L.A."/>
            <person name="Daligault H."/>
            <person name="Chapman C."/>
            <person name="Bruce D."/>
            <person name="Karavis M."/>
            <person name="Krepps M."/>
            <person name="McGregor P.A."/>
            <person name="Hong C."/>
            <person name="Park K.H."/>
            <person name="Akmal A."/>
            <person name="Feldman A."/>
            <person name="Lin J.S."/>
            <person name="Chang W.E."/>
            <person name="Higgs B.W."/>
            <person name="Demirev P."/>
            <person name="Lindquist J."/>
            <person name="Liem A."/>
            <person name="Fochler E."/>
            <person name="Read T.D."/>
            <person name="Tapia R."/>
            <person name="Johnson S."/>
            <person name="Bishop-Lilly K.A."/>
            <person name="Detter C."/>
            <person name="Han C."/>
            <person name="Sozhamannan S."/>
            <person name="Rosenzweig C.N."/>
            <person name="Skowronski E.W."/>
        </authorList>
    </citation>
    <scope>NUCLEOTIDE SEQUENCE [LARGE SCALE GENOMIC DNA]</scope>
    <source>
        <strain evidence="2 3">AIT1</strain>
    </source>
</reference>
<dbReference type="PROSITE" id="PS51318">
    <property type="entry name" value="TAT"/>
    <property type="match status" value="1"/>
</dbReference>
<dbReference type="InterPro" id="IPR023753">
    <property type="entry name" value="FAD/NAD-binding_dom"/>
</dbReference>
<accession>A0A432XA10</accession>
<evidence type="ECO:0000313" key="3">
    <source>
        <dbReference type="Proteomes" id="UP000286976"/>
    </source>
</evidence>
<dbReference type="InterPro" id="IPR006311">
    <property type="entry name" value="TAT_signal"/>
</dbReference>
<dbReference type="Proteomes" id="UP000286976">
    <property type="component" value="Unassembled WGS sequence"/>
</dbReference>